<sequence length="87" mass="9681">MSSFFSVIAAPCGFFLSPLWDFLCPAWVILLPLVGISADFHGWLVMGIVWIFPLCGHSWRRRNVQQLDSVQVALEDSPSSSNPFVLG</sequence>
<dbReference type="EMBL" id="OIVN01004190">
    <property type="protein sequence ID" value="SPD15938.1"/>
    <property type="molecule type" value="Genomic_DNA"/>
</dbReference>
<keyword evidence="1" id="KW-0472">Membrane</keyword>
<evidence type="ECO:0000313" key="2">
    <source>
        <dbReference type="EMBL" id="SPD15938.1"/>
    </source>
</evidence>
<feature type="transmembrane region" description="Helical" evidence="1">
    <location>
        <begin position="40"/>
        <end position="59"/>
    </location>
</feature>
<evidence type="ECO:0000256" key="1">
    <source>
        <dbReference type="SAM" id="Phobius"/>
    </source>
</evidence>
<protein>
    <submittedName>
        <fullName evidence="2">Uncharacterized protein</fullName>
    </submittedName>
</protein>
<gene>
    <name evidence="2" type="ORF">FSB_LOCUS43820</name>
</gene>
<dbReference type="AlphaFoldDB" id="A0A2N9HV48"/>
<keyword evidence="1" id="KW-0812">Transmembrane</keyword>
<name>A0A2N9HV48_FAGSY</name>
<feature type="transmembrane region" description="Helical" evidence="1">
    <location>
        <begin position="12"/>
        <end position="34"/>
    </location>
</feature>
<reference evidence="2" key="1">
    <citation type="submission" date="2018-02" db="EMBL/GenBank/DDBJ databases">
        <authorList>
            <person name="Cohen D.B."/>
            <person name="Kent A.D."/>
        </authorList>
    </citation>
    <scope>NUCLEOTIDE SEQUENCE</scope>
</reference>
<keyword evidence="1" id="KW-1133">Transmembrane helix</keyword>
<organism evidence="2">
    <name type="scientific">Fagus sylvatica</name>
    <name type="common">Beechnut</name>
    <dbReference type="NCBI Taxonomy" id="28930"/>
    <lineage>
        <taxon>Eukaryota</taxon>
        <taxon>Viridiplantae</taxon>
        <taxon>Streptophyta</taxon>
        <taxon>Embryophyta</taxon>
        <taxon>Tracheophyta</taxon>
        <taxon>Spermatophyta</taxon>
        <taxon>Magnoliopsida</taxon>
        <taxon>eudicotyledons</taxon>
        <taxon>Gunneridae</taxon>
        <taxon>Pentapetalae</taxon>
        <taxon>rosids</taxon>
        <taxon>fabids</taxon>
        <taxon>Fagales</taxon>
        <taxon>Fagaceae</taxon>
        <taxon>Fagus</taxon>
    </lineage>
</organism>
<accession>A0A2N9HV48</accession>
<proteinExistence type="predicted"/>